<evidence type="ECO:0000313" key="3">
    <source>
        <dbReference type="EMBL" id="GAA0952588.1"/>
    </source>
</evidence>
<evidence type="ECO:0000313" key="4">
    <source>
        <dbReference type="Proteomes" id="UP001500665"/>
    </source>
</evidence>
<keyword evidence="4" id="KW-1185">Reference proteome</keyword>
<accession>A0ABN1R724</accession>
<proteinExistence type="predicted"/>
<evidence type="ECO:0000256" key="2">
    <source>
        <dbReference type="SAM" id="SignalP"/>
    </source>
</evidence>
<keyword evidence="2" id="KW-0732">Signal</keyword>
<feature type="transmembrane region" description="Helical" evidence="1">
    <location>
        <begin position="45"/>
        <end position="65"/>
    </location>
</feature>
<name>A0ABN1R724_9ACTN</name>
<reference evidence="3 4" key="1">
    <citation type="journal article" date="2019" name="Int. J. Syst. Evol. Microbiol.">
        <title>The Global Catalogue of Microorganisms (GCM) 10K type strain sequencing project: providing services to taxonomists for standard genome sequencing and annotation.</title>
        <authorList>
            <consortium name="The Broad Institute Genomics Platform"/>
            <consortium name="The Broad Institute Genome Sequencing Center for Infectious Disease"/>
            <person name="Wu L."/>
            <person name="Ma J."/>
        </authorList>
    </citation>
    <scope>NUCLEOTIDE SEQUENCE [LARGE SCALE GENOMIC DNA]</scope>
    <source>
        <strain evidence="3 4">JCM 10696</strain>
    </source>
</reference>
<dbReference type="EMBL" id="BAAAHH010000012">
    <property type="protein sequence ID" value="GAA0952588.1"/>
    <property type="molecule type" value="Genomic_DNA"/>
</dbReference>
<keyword evidence="1" id="KW-0472">Membrane</keyword>
<keyword evidence="1" id="KW-0812">Transmembrane</keyword>
<keyword evidence="1" id="KW-1133">Transmembrane helix</keyword>
<feature type="chain" id="PRO_5045039154" description="Mercuric ion transport protein" evidence="2">
    <location>
        <begin position="39"/>
        <end position="79"/>
    </location>
</feature>
<gene>
    <name evidence="3" type="ORF">GCM10009550_33510</name>
</gene>
<evidence type="ECO:0008006" key="5">
    <source>
        <dbReference type="Google" id="ProtNLM"/>
    </source>
</evidence>
<dbReference type="RefSeq" id="WP_344241755.1">
    <property type="nucleotide sequence ID" value="NZ_BAAAHH010000012.1"/>
</dbReference>
<comment type="caution">
    <text evidence="3">The sequence shown here is derived from an EMBL/GenBank/DDBJ whole genome shotgun (WGS) entry which is preliminary data.</text>
</comment>
<evidence type="ECO:0000256" key="1">
    <source>
        <dbReference type="SAM" id="Phobius"/>
    </source>
</evidence>
<feature type="signal peptide" evidence="2">
    <location>
        <begin position="1"/>
        <end position="38"/>
    </location>
</feature>
<dbReference type="Proteomes" id="UP001500665">
    <property type="component" value="Unassembled WGS sequence"/>
</dbReference>
<organism evidence="3 4">
    <name type="scientific">Actinocorallia libanotica</name>
    <dbReference type="NCBI Taxonomy" id="46162"/>
    <lineage>
        <taxon>Bacteria</taxon>
        <taxon>Bacillati</taxon>
        <taxon>Actinomycetota</taxon>
        <taxon>Actinomycetes</taxon>
        <taxon>Streptosporangiales</taxon>
        <taxon>Thermomonosporaceae</taxon>
        <taxon>Actinocorallia</taxon>
    </lineage>
</organism>
<dbReference type="PROSITE" id="PS51257">
    <property type="entry name" value="PROKAR_LIPOPROTEIN"/>
    <property type="match status" value="1"/>
</dbReference>
<protein>
    <recommendedName>
        <fullName evidence="5">Mercuric ion transport protein</fullName>
    </recommendedName>
</protein>
<sequence length="79" mass="7510">MKGSMSLTAGTGPGALACAACCALPVLFAAGMPSGTGAAVLADRVPLDAVILAVTAVAVSAFAAWRPGCGVGGLIFEST</sequence>